<feature type="transmembrane region" description="Helical" evidence="2">
    <location>
        <begin position="159"/>
        <end position="178"/>
    </location>
</feature>
<evidence type="ECO:0000256" key="1">
    <source>
        <dbReference type="SAM" id="MobiDB-lite"/>
    </source>
</evidence>
<reference evidence="3 4" key="1">
    <citation type="submission" date="2022-04" db="EMBL/GenBank/DDBJ databases">
        <title>Positive selection, recombination, and allopatry shape intraspecific diversity of widespread and dominant cyanobacteria.</title>
        <authorList>
            <person name="Wei J."/>
            <person name="Shu W."/>
            <person name="Hu C."/>
        </authorList>
    </citation>
    <scope>NUCLEOTIDE SEQUENCE [LARGE SCALE GENOMIC DNA]</scope>
    <source>
        <strain evidence="3 4">GB2-A4</strain>
    </source>
</reference>
<keyword evidence="2" id="KW-0472">Membrane</keyword>
<evidence type="ECO:0008006" key="5">
    <source>
        <dbReference type="Google" id="ProtNLM"/>
    </source>
</evidence>
<accession>A0ABV0J576</accession>
<evidence type="ECO:0000256" key="2">
    <source>
        <dbReference type="SAM" id="Phobius"/>
    </source>
</evidence>
<comment type="caution">
    <text evidence="3">The sequence shown here is derived from an EMBL/GenBank/DDBJ whole genome shotgun (WGS) entry which is preliminary data.</text>
</comment>
<keyword evidence="4" id="KW-1185">Reference proteome</keyword>
<dbReference type="EMBL" id="JAMPKM010000003">
    <property type="protein sequence ID" value="MEP0816928.1"/>
    <property type="molecule type" value="Genomic_DNA"/>
</dbReference>
<gene>
    <name evidence="3" type="ORF">NC998_07445</name>
</gene>
<dbReference type="RefSeq" id="WP_190439212.1">
    <property type="nucleotide sequence ID" value="NZ_JAMPKM010000003.1"/>
</dbReference>
<feature type="region of interest" description="Disordered" evidence="1">
    <location>
        <begin position="107"/>
        <end position="127"/>
    </location>
</feature>
<sequence length="354" mass="38889">MEPAISLVLQALAIGAQDVVKDVASNETRHLYDWLKSRIQEKWVGKPDAKTILKAYEEDSESLSKEVLAQKLKESGIHQDKDVRRQAELLIQQANSSTNIAGSQIETKNDYSRRNSNGDTQVATEGARVSKHKVLSLGRASINEGTHYETTHNYKQTKLAVLFGLLTLALAGIIFYLIKTEKIEIPGLTTPPSEKTPPGSLSPSPSMPAYTSSSPSSALSSALVSASASNQVNECRELYTAIKRMESDLNSLNTEKEAGQPAQGNQLADTLDQSIGSIQSLSLSDEKLIEYQRQFTTLFREISQSSRTLAQASQSSNAIDAAYTIQALTNLNVYFREYQSLAVEYSQFCQSIDK</sequence>
<feature type="compositionally biased region" description="Low complexity" evidence="1">
    <location>
        <begin position="197"/>
        <end position="213"/>
    </location>
</feature>
<feature type="region of interest" description="Disordered" evidence="1">
    <location>
        <begin position="188"/>
        <end position="213"/>
    </location>
</feature>
<keyword evidence="2" id="KW-1133">Transmembrane helix</keyword>
<protein>
    <recommendedName>
        <fullName evidence="5">Peroxin-14</fullName>
    </recommendedName>
</protein>
<dbReference type="Proteomes" id="UP001464891">
    <property type="component" value="Unassembled WGS sequence"/>
</dbReference>
<feature type="compositionally biased region" description="Polar residues" evidence="1">
    <location>
        <begin position="114"/>
        <end position="123"/>
    </location>
</feature>
<evidence type="ECO:0000313" key="3">
    <source>
        <dbReference type="EMBL" id="MEP0816928.1"/>
    </source>
</evidence>
<organism evidence="3 4">
    <name type="scientific">Trichocoleus desertorum GB2-A4</name>
    <dbReference type="NCBI Taxonomy" id="2933944"/>
    <lineage>
        <taxon>Bacteria</taxon>
        <taxon>Bacillati</taxon>
        <taxon>Cyanobacteriota</taxon>
        <taxon>Cyanophyceae</taxon>
        <taxon>Leptolyngbyales</taxon>
        <taxon>Trichocoleusaceae</taxon>
        <taxon>Trichocoleus</taxon>
    </lineage>
</organism>
<proteinExistence type="predicted"/>
<name>A0ABV0J576_9CYAN</name>
<keyword evidence="2" id="KW-0812">Transmembrane</keyword>
<evidence type="ECO:0000313" key="4">
    <source>
        <dbReference type="Proteomes" id="UP001464891"/>
    </source>
</evidence>